<keyword evidence="4 7" id="KW-0812">Transmembrane</keyword>
<dbReference type="InterPro" id="IPR007341">
    <property type="entry name" value="Transgly_assoc"/>
</dbReference>
<dbReference type="GO" id="GO:0005886">
    <property type="term" value="C:plasma membrane"/>
    <property type="evidence" value="ECO:0007669"/>
    <property type="project" value="UniProtKB-SubCell"/>
</dbReference>
<evidence type="ECO:0000256" key="7">
    <source>
        <dbReference type="SAM" id="Phobius"/>
    </source>
</evidence>
<comment type="caution">
    <text evidence="8">The sequence shown here is derived from an EMBL/GenBank/DDBJ whole genome shotgun (WGS) entry which is preliminary data.</text>
</comment>
<dbReference type="RefSeq" id="WP_205258153.1">
    <property type="nucleotide sequence ID" value="NZ_BAAAPV010000002.1"/>
</dbReference>
<keyword evidence="9" id="KW-1185">Reference proteome</keyword>
<evidence type="ECO:0000256" key="1">
    <source>
        <dbReference type="ARBA" id="ARBA00004651"/>
    </source>
</evidence>
<accession>A0A939C7C9</accession>
<evidence type="ECO:0000313" key="9">
    <source>
        <dbReference type="Proteomes" id="UP000663801"/>
    </source>
</evidence>
<keyword evidence="3" id="KW-1003">Cell membrane</keyword>
<feature type="transmembrane region" description="Helical" evidence="7">
    <location>
        <begin position="29"/>
        <end position="49"/>
    </location>
</feature>
<protein>
    <submittedName>
        <fullName evidence="8">GlsB/YeaQ/YmgE family stress response membrane protein</fullName>
    </submittedName>
</protein>
<keyword evidence="5 7" id="KW-1133">Transmembrane helix</keyword>
<keyword evidence="6 7" id="KW-0472">Membrane</keyword>
<comment type="subcellular location">
    <subcellularLocation>
        <location evidence="1">Cell membrane</location>
        <topology evidence="1">Multi-pass membrane protein</topology>
    </subcellularLocation>
</comment>
<evidence type="ECO:0000256" key="6">
    <source>
        <dbReference type="ARBA" id="ARBA00023136"/>
    </source>
</evidence>
<feature type="transmembrane region" description="Helical" evidence="7">
    <location>
        <begin position="61"/>
        <end position="81"/>
    </location>
</feature>
<dbReference type="PANTHER" id="PTHR33884">
    <property type="entry name" value="UPF0410 PROTEIN YMGE"/>
    <property type="match status" value="1"/>
</dbReference>
<feature type="transmembrane region" description="Helical" evidence="7">
    <location>
        <begin position="6"/>
        <end position="22"/>
    </location>
</feature>
<organism evidence="8 9">
    <name type="scientific">Nakamurella flavida</name>
    <dbReference type="NCBI Taxonomy" id="363630"/>
    <lineage>
        <taxon>Bacteria</taxon>
        <taxon>Bacillati</taxon>
        <taxon>Actinomycetota</taxon>
        <taxon>Actinomycetes</taxon>
        <taxon>Nakamurellales</taxon>
        <taxon>Nakamurellaceae</taxon>
        <taxon>Nakamurella</taxon>
    </lineage>
</organism>
<name>A0A939C7C9_9ACTN</name>
<comment type="similarity">
    <text evidence="2">Belongs to the UPF0410 family.</text>
</comment>
<evidence type="ECO:0000256" key="4">
    <source>
        <dbReference type="ARBA" id="ARBA00022692"/>
    </source>
</evidence>
<dbReference type="AlphaFoldDB" id="A0A939C7C9"/>
<dbReference type="PANTHER" id="PTHR33884:SF3">
    <property type="entry name" value="UPF0410 PROTEIN YMGE"/>
    <property type="match status" value="1"/>
</dbReference>
<dbReference type="Proteomes" id="UP000663801">
    <property type="component" value="Unassembled WGS sequence"/>
</dbReference>
<evidence type="ECO:0000256" key="2">
    <source>
        <dbReference type="ARBA" id="ARBA00011006"/>
    </source>
</evidence>
<gene>
    <name evidence="8" type="ORF">JL107_16430</name>
</gene>
<evidence type="ECO:0000256" key="5">
    <source>
        <dbReference type="ARBA" id="ARBA00022989"/>
    </source>
</evidence>
<dbReference type="EMBL" id="JAERWL010000014">
    <property type="protein sequence ID" value="MBM9478037.1"/>
    <property type="molecule type" value="Genomic_DNA"/>
</dbReference>
<evidence type="ECO:0000256" key="3">
    <source>
        <dbReference type="ARBA" id="ARBA00022475"/>
    </source>
</evidence>
<sequence>MSVIGWIVFGALAGWVSSLIVRDPRPRGCLANIATGIIGAVLAGLVYQLSTGRSWQFRWDWPSFGVAVLGALALSLVVSLVGRSGRNGRRNIRR</sequence>
<reference evidence="8" key="1">
    <citation type="submission" date="2021-01" db="EMBL/GenBank/DDBJ databases">
        <title>KCTC 19127 draft genome.</title>
        <authorList>
            <person name="An D."/>
        </authorList>
    </citation>
    <scope>NUCLEOTIDE SEQUENCE</scope>
    <source>
        <strain evidence="8">KCTC 19127</strain>
    </source>
</reference>
<evidence type="ECO:0000313" key="8">
    <source>
        <dbReference type="EMBL" id="MBM9478037.1"/>
    </source>
</evidence>
<proteinExistence type="inferred from homology"/>